<dbReference type="AlphaFoldDB" id="A0A7W5DT83"/>
<keyword evidence="9" id="KW-1185">Reference proteome</keyword>
<comment type="function">
    <text evidence="5">An accessory protein needed during the final step in the assembly of 30S ribosomal subunit, possibly for assembly of the head region. Essential for efficient processing of 16S rRNA. May be needed both before and after RbfA during the maturation of 16S rRNA. It has affinity for free ribosomal 30S subunits but not for 70S ribosomes.</text>
</comment>
<comment type="similarity">
    <text evidence="5">Belongs to the RimM family.</text>
</comment>
<keyword evidence="4 5" id="KW-0143">Chaperone</keyword>
<keyword evidence="2 5" id="KW-0690">Ribosome biogenesis</keyword>
<dbReference type="GO" id="GO:0042274">
    <property type="term" value="P:ribosomal small subunit biogenesis"/>
    <property type="evidence" value="ECO:0007669"/>
    <property type="project" value="UniProtKB-UniRule"/>
</dbReference>
<dbReference type="RefSeq" id="WP_183414373.1">
    <property type="nucleotide sequence ID" value="NZ_JACHYB010000002.1"/>
</dbReference>
<dbReference type="Pfam" id="PF24986">
    <property type="entry name" value="PRC_RimM"/>
    <property type="match status" value="1"/>
</dbReference>
<comment type="caution">
    <text evidence="8">The sequence shown here is derived from an EMBL/GenBank/DDBJ whole genome shotgun (WGS) entry which is preliminary data.</text>
</comment>
<keyword evidence="1 5" id="KW-0963">Cytoplasm</keyword>
<dbReference type="GO" id="GO:0043022">
    <property type="term" value="F:ribosome binding"/>
    <property type="evidence" value="ECO:0007669"/>
    <property type="project" value="InterPro"/>
</dbReference>
<evidence type="ECO:0000256" key="4">
    <source>
        <dbReference type="ARBA" id="ARBA00023186"/>
    </source>
</evidence>
<dbReference type="InterPro" id="IPR002676">
    <property type="entry name" value="RimM_N"/>
</dbReference>
<accession>A0A7W5DT83</accession>
<dbReference type="Gene3D" id="2.40.30.60">
    <property type="entry name" value="RimM"/>
    <property type="match status" value="1"/>
</dbReference>
<dbReference type="GO" id="GO:0005737">
    <property type="term" value="C:cytoplasm"/>
    <property type="evidence" value="ECO:0007669"/>
    <property type="project" value="UniProtKB-SubCell"/>
</dbReference>
<evidence type="ECO:0000256" key="3">
    <source>
        <dbReference type="ARBA" id="ARBA00022552"/>
    </source>
</evidence>
<name>A0A7W5DT83_9PORP</name>
<evidence type="ECO:0000256" key="5">
    <source>
        <dbReference type="HAMAP-Rule" id="MF_00014"/>
    </source>
</evidence>
<dbReference type="GO" id="GO:0005840">
    <property type="term" value="C:ribosome"/>
    <property type="evidence" value="ECO:0007669"/>
    <property type="project" value="InterPro"/>
</dbReference>
<protein>
    <recommendedName>
        <fullName evidence="5">Ribosome maturation factor RimM</fullName>
    </recommendedName>
</protein>
<organism evidence="8 9">
    <name type="scientific">Microbacter margulisiae</name>
    <dbReference type="NCBI Taxonomy" id="1350067"/>
    <lineage>
        <taxon>Bacteria</taxon>
        <taxon>Pseudomonadati</taxon>
        <taxon>Bacteroidota</taxon>
        <taxon>Bacteroidia</taxon>
        <taxon>Bacteroidales</taxon>
        <taxon>Porphyromonadaceae</taxon>
        <taxon>Microbacter</taxon>
    </lineage>
</organism>
<feature type="domain" description="RimM N-terminal" evidence="6">
    <location>
        <begin position="15"/>
        <end position="94"/>
    </location>
</feature>
<dbReference type="EMBL" id="JACHYB010000002">
    <property type="protein sequence ID" value="MBB3188632.1"/>
    <property type="molecule type" value="Genomic_DNA"/>
</dbReference>
<dbReference type="SUPFAM" id="SSF50447">
    <property type="entry name" value="Translation proteins"/>
    <property type="match status" value="1"/>
</dbReference>
<dbReference type="Pfam" id="PF01782">
    <property type="entry name" value="RimM"/>
    <property type="match status" value="1"/>
</dbReference>
<dbReference type="InterPro" id="IPR056792">
    <property type="entry name" value="PRC_RimM"/>
</dbReference>
<dbReference type="InterPro" id="IPR011961">
    <property type="entry name" value="RimM"/>
</dbReference>
<comment type="subunit">
    <text evidence="5">Binds ribosomal protein uS19.</text>
</comment>
<dbReference type="InterPro" id="IPR011033">
    <property type="entry name" value="PRC_barrel-like_sf"/>
</dbReference>
<dbReference type="PANTHER" id="PTHR33692">
    <property type="entry name" value="RIBOSOME MATURATION FACTOR RIMM"/>
    <property type="match status" value="1"/>
</dbReference>
<reference evidence="8 9" key="1">
    <citation type="submission" date="2020-08" db="EMBL/GenBank/DDBJ databases">
        <title>Genomic Encyclopedia of Type Strains, Phase IV (KMG-IV): sequencing the most valuable type-strain genomes for metagenomic binning, comparative biology and taxonomic classification.</title>
        <authorList>
            <person name="Goeker M."/>
        </authorList>
    </citation>
    <scope>NUCLEOTIDE SEQUENCE [LARGE SCALE GENOMIC DNA]</scope>
    <source>
        <strain evidence="8 9">DSM 27471</strain>
    </source>
</reference>
<dbReference type="Proteomes" id="UP000544222">
    <property type="component" value="Unassembled WGS sequence"/>
</dbReference>
<proteinExistence type="inferred from homology"/>
<dbReference type="Gene3D" id="2.30.30.240">
    <property type="entry name" value="PRC-barrel domain"/>
    <property type="match status" value="1"/>
</dbReference>
<dbReference type="InterPro" id="IPR036976">
    <property type="entry name" value="RimM_N_sf"/>
</dbReference>
<gene>
    <name evidence="5" type="primary">rimM</name>
    <name evidence="8" type="ORF">FHX64_002830</name>
</gene>
<sequence>MIYQMVIDSDDLVPIGYIHKQHGVQGELSVLFAVDLQTFESNFVIIEIEGIFVPFFIQNSIFRKDRSALFTFERIATPDDSKELVGKTIYLPKELARIYSLQPDSISNQIIGYKITDKTYGEIGIIEGIDDSTENILFIVSHHNTEVLIPAVDAFITNIDDENKEILVQLPDGLLEVNEKDTSAE</sequence>
<dbReference type="SUPFAM" id="SSF50346">
    <property type="entry name" value="PRC-barrel domain"/>
    <property type="match status" value="1"/>
</dbReference>
<dbReference type="GO" id="GO:0006364">
    <property type="term" value="P:rRNA processing"/>
    <property type="evidence" value="ECO:0007669"/>
    <property type="project" value="UniProtKB-UniRule"/>
</dbReference>
<dbReference type="PANTHER" id="PTHR33692:SF1">
    <property type="entry name" value="RIBOSOME MATURATION FACTOR RIMM"/>
    <property type="match status" value="1"/>
</dbReference>
<keyword evidence="3 5" id="KW-0698">rRNA processing</keyword>
<evidence type="ECO:0000259" key="7">
    <source>
        <dbReference type="Pfam" id="PF24986"/>
    </source>
</evidence>
<feature type="domain" description="Ribosome maturation factor RimM PRC barrel" evidence="7">
    <location>
        <begin position="108"/>
        <end position="174"/>
    </location>
</feature>
<comment type="domain">
    <text evidence="5">The PRC barrel domain binds ribosomal protein uS19.</text>
</comment>
<evidence type="ECO:0000313" key="8">
    <source>
        <dbReference type="EMBL" id="MBB3188632.1"/>
    </source>
</evidence>
<evidence type="ECO:0000313" key="9">
    <source>
        <dbReference type="Proteomes" id="UP000544222"/>
    </source>
</evidence>
<evidence type="ECO:0000256" key="1">
    <source>
        <dbReference type="ARBA" id="ARBA00022490"/>
    </source>
</evidence>
<evidence type="ECO:0000259" key="6">
    <source>
        <dbReference type="Pfam" id="PF01782"/>
    </source>
</evidence>
<dbReference type="NCBIfam" id="TIGR02273">
    <property type="entry name" value="16S_RimM"/>
    <property type="match status" value="1"/>
</dbReference>
<comment type="subcellular location">
    <subcellularLocation>
        <location evidence="5">Cytoplasm</location>
    </subcellularLocation>
</comment>
<dbReference type="InterPro" id="IPR009000">
    <property type="entry name" value="Transl_B-barrel_sf"/>
</dbReference>
<evidence type="ECO:0000256" key="2">
    <source>
        <dbReference type="ARBA" id="ARBA00022517"/>
    </source>
</evidence>
<dbReference type="HAMAP" id="MF_00014">
    <property type="entry name" value="Ribosome_mat_RimM"/>
    <property type="match status" value="1"/>
</dbReference>